<organism evidence="1">
    <name type="scientific">Ursus maritimus</name>
    <name type="common">Polar bear</name>
    <name type="synonym">Thalarctos maritimus</name>
    <dbReference type="NCBI Taxonomy" id="29073"/>
    <lineage>
        <taxon>Eukaryota</taxon>
        <taxon>Metazoa</taxon>
        <taxon>Chordata</taxon>
        <taxon>Craniata</taxon>
        <taxon>Vertebrata</taxon>
        <taxon>Euteleostomi</taxon>
        <taxon>Mammalia</taxon>
        <taxon>Eutheria</taxon>
        <taxon>Laurasiatheria</taxon>
        <taxon>Carnivora</taxon>
        <taxon>Caniformia</taxon>
        <taxon>Ursidae</taxon>
        <taxon>Ursus</taxon>
    </lineage>
</organism>
<proteinExistence type="predicted"/>
<dbReference type="OMA" id="GIIEMLW"/>
<dbReference type="GeneTree" id="ENSGT01010000222851"/>
<accession>A0A452TLF9</accession>
<protein>
    <submittedName>
        <fullName evidence="1">Uncharacterized protein</fullName>
    </submittedName>
</protein>
<dbReference type="AlphaFoldDB" id="A0A452TLF9"/>
<dbReference type="Ensembl" id="ENSUMAT00000010810.1">
    <property type="protein sequence ID" value="ENSUMAP00000009049.1"/>
    <property type="gene ID" value="ENSUMAG00000006854.1"/>
</dbReference>
<name>A0A452TLF9_URSMA</name>
<sequence>MDCSSTLNCTVAGIIEMLWGCIVYLPIFFISELNFLILMSVSFISPQGLGL</sequence>
<reference evidence="1" key="1">
    <citation type="submission" date="2019-03" db="UniProtKB">
        <authorList>
            <consortium name="Ensembl"/>
        </authorList>
    </citation>
    <scope>IDENTIFICATION</scope>
</reference>
<evidence type="ECO:0000313" key="1">
    <source>
        <dbReference type="Ensembl" id="ENSUMAP00000009049"/>
    </source>
</evidence>